<reference evidence="1 2" key="1">
    <citation type="submission" date="2018-05" db="EMBL/GenBank/DDBJ databases">
        <title>Genomic Encyclopedia of Type Strains, Phase IV (KMG-IV): sequencing the most valuable type-strain genomes for metagenomic binning, comparative biology and taxonomic classification.</title>
        <authorList>
            <person name="Goeker M."/>
        </authorList>
    </citation>
    <scope>NUCLEOTIDE SEQUENCE [LARGE SCALE GENOMIC DNA]</scope>
    <source>
        <strain evidence="1 2">DSM 18773</strain>
    </source>
</reference>
<sequence length="205" mass="24242">MSSLFVVNTDINKNAYPNWRRSTYPNENFCSYSEMFKSSADDLIDTIGSNLLKKADEIINPAIFLYRHSIELMLKALLVTHYLLENADHEKIQKKLDGHFLESLWSKTENIIRIHCKQYVEQDSKTLKAMREAVLELHNIDKDSTIFRYPFDNKLNVQKIGDEQRHYAIDYTNLKNNMNDLFVFLLGCYHVVYDKYENQDVIRVF</sequence>
<name>A0A316D838_9BACL</name>
<evidence type="ECO:0000313" key="1">
    <source>
        <dbReference type="EMBL" id="PWK06240.1"/>
    </source>
</evidence>
<dbReference type="RefSeq" id="WP_109690861.1">
    <property type="nucleotide sequence ID" value="NZ_QGGL01000020.1"/>
</dbReference>
<organism evidence="1 2">
    <name type="scientific">Tumebacillus permanentifrigoris</name>
    <dbReference type="NCBI Taxonomy" id="378543"/>
    <lineage>
        <taxon>Bacteria</taxon>
        <taxon>Bacillati</taxon>
        <taxon>Bacillota</taxon>
        <taxon>Bacilli</taxon>
        <taxon>Bacillales</taxon>
        <taxon>Alicyclobacillaceae</taxon>
        <taxon>Tumebacillus</taxon>
    </lineage>
</organism>
<evidence type="ECO:0000313" key="2">
    <source>
        <dbReference type="Proteomes" id="UP000245634"/>
    </source>
</evidence>
<comment type="caution">
    <text evidence="1">The sequence shown here is derived from an EMBL/GenBank/DDBJ whole genome shotgun (WGS) entry which is preliminary data.</text>
</comment>
<dbReference type="AlphaFoldDB" id="A0A316D838"/>
<protein>
    <submittedName>
        <fullName evidence="1">Uncharacterized protein</fullName>
    </submittedName>
</protein>
<dbReference type="OrthoDB" id="7063737at2"/>
<dbReference type="Proteomes" id="UP000245634">
    <property type="component" value="Unassembled WGS sequence"/>
</dbReference>
<gene>
    <name evidence="1" type="ORF">C7459_1201</name>
</gene>
<keyword evidence="2" id="KW-1185">Reference proteome</keyword>
<accession>A0A316D838</accession>
<dbReference type="EMBL" id="QGGL01000020">
    <property type="protein sequence ID" value="PWK06240.1"/>
    <property type="molecule type" value="Genomic_DNA"/>
</dbReference>
<proteinExistence type="predicted"/>